<dbReference type="CDD" id="cd00446">
    <property type="entry name" value="GrpE"/>
    <property type="match status" value="1"/>
</dbReference>
<dbReference type="GO" id="GO:0042803">
    <property type="term" value="F:protein homodimerization activity"/>
    <property type="evidence" value="ECO:0007669"/>
    <property type="project" value="InterPro"/>
</dbReference>
<evidence type="ECO:0000256" key="8">
    <source>
        <dbReference type="ARBA" id="ARBA00072274"/>
    </source>
</evidence>
<dbReference type="GO" id="GO:0006457">
    <property type="term" value="P:protein folding"/>
    <property type="evidence" value="ECO:0007669"/>
    <property type="project" value="InterPro"/>
</dbReference>
<protein>
    <recommendedName>
        <fullName evidence="8 10">Protein GrpE</fullName>
    </recommendedName>
    <alternativeName>
        <fullName evidence="9 10">HSP-70 cofactor</fullName>
    </alternativeName>
</protein>
<dbReference type="GO" id="GO:0051082">
    <property type="term" value="F:unfolded protein binding"/>
    <property type="evidence" value="ECO:0007669"/>
    <property type="project" value="TreeGrafter"/>
</dbReference>
<evidence type="ECO:0000256" key="5">
    <source>
        <dbReference type="ARBA" id="ARBA00023016"/>
    </source>
</evidence>
<dbReference type="GO" id="GO:0051087">
    <property type="term" value="F:protein-folding chaperone binding"/>
    <property type="evidence" value="ECO:0007669"/>
    <property type="project" value="InterPro"/>
</dbReference>
<sequence>MSDRNENGHADQVETGTAAITEVKEPESPEDGNGDLEARLAEEAEKAADCRERLLRLQADFENYRRRTRQEREGWYRQAAEEVVSAILPVLDNFERALEHPGDRLDDFLAGVRMIYRQLDEILAEQGLERVPGVGEEFDPRMHEAVDRVETTEVPENTVLEELRPGYYFKGKLMRPAMVKVAKRAVNGEVAQDE</sequence>
<keyword evidence="6 10" id="KW-0143">Chaperone</keyword>
<evidence type="ECO:0000256" key="2">
    <source>
        <dbReference type="ARBA" id="ARBA00009054"/>
    </source>
</evidence>
<keyword evidence="14" id="KW-1185">Reference proteome</keyword>
<dbReference type="GO" id="GO:0005737">
    <property type="term" value="C:cytoplasm"/>
    <property type="evidence" value="ECO:0007669"/>
    <property type="project" value="UniProtKB-SubCell"/>
</dbReference>
<dbReference type="Gene3D" id="3.90.20.20">
    <property type="match status" value="1"/>
</dbReference>
<proteinExistence type="inferred from homology"/>
<evidence type="ECO:0000256" key="3">
    <source>
        <dbReference type="ARBA" id="ARBA00011738"/>
    </source>
</evidence>
<dbReference type="SUPFAM" id="SSF51064">
    <property type="entry name" value="Head domain of nucleotide exchange factor GrpE"/>
    <property type="match status" value="1"/>
</dbReference>
<dbReference type="NCBIfam" id="NF010738">
    <property type="entry name" value="PRK14140.1"/>
    <property type="match status" value="1"/>
</dbReference>
<name>B1I6A0_DESAP</name>
<evidence type="ECO:0000256" key="4">
    <source>
        <dbReference type="ARBA" id="ARBA00022490"/>
    </source>
</evidence>
<comment type="subunit">
    <text evidence="3 10">Homodimer.</text>
</comment>
<feature type="compositionally biased region" description="Basic and acidic residues" evidence="12">
    <location>
        <begin position="1"/>
        <end position="12"/>
    </location>
</feature>
<keyword evidence="5 10" id="KW-0346">Stress response</keyword>
<feature type="region of interest" description="Disordered" evidence="12">
    <location>
        <begin position="1"/>
        <end position="37"/>
    </location>
</feature>
<comment type="similarity">
    <text evidence="2 10 11">Belongs to the GrpE family.</text>
</comment>
<dbReference type="InterPro" id="IPR013805">
    <property type="entry name" value="GrpE_CC"/>
</dbReference>
<dbReference type="HOGENOM" id="CLU_057217_5_2_9"/>
<dbReference type="Pfam" id="PF01025">
    <property type="entry name" value="GrpE"/>
    <property type="match status" value="1"/>
</dbReference>
<dbReference type="AlphaFoldDB" id="B1I6A0"/>
<dbReference type="PRINTS" id="PR00773">
    <property type="entry name" value="GRPEPROTEIN"/>
</dbReference>
<evidence type="ECO:0000256" key="7">
    <source>
        <dbReference type="ARBA" id="ARBA00053401"/>
    </source>
</evidence>
<dbReference type="EMBL" id="CP000860">
    <property type="protein sequence ID" value="ACA60548.1"/>
    <property type="molecule type" value="Genomic_DNA"/>
</dbReference>
<dbReference type="HAMAP" id="MF_01151">
    <property type="entry name" value="GrpE"/>
    <property type="match status" value="1"/>
</dbReference>
<comment type="subcellular location">
    <subcellularLocation>
        <location evidence="1 10">Cytoplasm</location>
    </subcellularLocation>
</comment>
<dbReference type="eggNOG" id="COG0576">
    <property type="taxonomic scope" value="Bacteria"/>
</dbReference>
<dbReference type="KEGG" id="dau:Daud_2058"/>
<evidence type="ECO:0000256" key="11">
    <source>
        <dbReference type="RuleBase" id="RU004478"/>
    </source>
</evidence>
<evidence type="ECO:0000313" key="13">
    <source>
        <dbReference type="EMBL" id="ACA60548.1"/>
    </source>
</evidence>
<evidence type="ECO:0000256" key="9">
    <source>
        <dbReference type="ARBA" id="ARBA00076414"/>
    </source>
</evidence>
<evidence type="ECO:0000313" key="14">
    <source>
        <dbReference type="Proteomes" id="UP000008544"/>
    </source>
</evidence>
<accession>B1I6A0</accession>
<evidence type="ECO:0000256" key="10">
    <source>
        <dbReference type="HAMAP-Rule" id="MF_01151"/>
    </source>
</evidence>
<dbReference type="PANTHER" id="PTHR21237">
    <property type="entry name" value="GRPE PROTEIN"/>
    <property type="match status" value="1"/>
</dbReference>
<dbReference type="InterPro" id="IPR009012">
    <property type="entry name" value="GrpE_head"/>
</dbReference>
<evidence type="ECO:0000256" key="12">
    <source>
        <dbReference type="SAM" id="MobiDB-lite"/>
    </source>
</evidence>
<comment type="function">
    <text evidence="7 10">Participates actively in the response to hyperosmotic and heat shock by preventing the aggregation of stress-denatured proteins, in association with DnaK and GrpE. It is the nucleotide exchange factor for DnaK and may function as a thermosensor. Unfolded proteins bind initially to DnaJ; upon interaction with the DnaJ-bound protein, DnaK hydrolyzes its bound ATP, resulting in the formation of a stable complex. GrpE releases ADP from DnaK; ATP binding to DnaK triggers the release of the substrate protein, thus completing the reaction cycle. Several rounds of ATP-dependent interactions between DnaJ, DnaK and GrpE are required for fully efficient folding.</text>
</comment>
<evidence type="ECO:0000256" key="1">
    <source>
        <dbReference type="ARBA" id="ARBA00004496"/>
    </source>
</evidence>
<dbReference type="FunFam" id="2.30.22.10:FF:000001">
    <property type="entry name" value="Protein GrpE"/>
    <property type="match status" value="1"/>
</dbReference>
<dbReference type="RefSeq" id="WP_012303123.1">
    <property type="nucleotide sequence ID" value="NC_010424.1"/>
</dbReference>
<evidence type="ECO:0000256" key="6">
    <source>
        <dbReference type="ARBA" id="ARBA00023186"/>
    </source>
</evidence>
<organism evidence="13 14">
    <name type="scientific">Desulforudis audaxviator (strain MP104C)</name>
    <dbReference type="NCBI Taxonomy" id="477974"/>
    <lineage>
        <taxon>Bacteria</taxon>
        <taxon>Bacillati</taxon>
        <taxon>Bacillota</taxon>
        <taxon>Clostridia</taxon>
        <taxon>Thermoanaerobacterales</taxon>
        <taxon>Candidatus Desulforudaceae</taxon>
        <taxon>Candidatus Desulforudis</taxon>
    </lineage>
</organism>
<reference evidence="13 14" key="2">
    <citation type="journal article" date="2008" name="Science">
        <title>Environmental genomics reveals a single-species ecosystem deep within Earth.</title>
        <authorList>
            <person name="Chivian D."/>
            <person name="Brodie E.L."/>
            <person name="Alm E.J."/>
            <person name="Culley D.E."/>
            <person name="Dehal P.S."/>
            <person name="Desantis T.Z."/>
            <person name="Gihring T.M."/>
            <person name="Lapidus A."/>
            <person name="Lin L.H."/>
            <person name="Lowry S.R."/>
            <person name="Moser D.P."/>
            <person name="Richardson P.M."/>
            <person name="Southam G."/>
            <person name="Wanger G."/>
            <person name="Pratt L.M."/>
            <person name="Andersen G.L."/>
            <person name="Hazen T.C."/>
            <person name="Brockman F.J."/>
            <person name="Arkin A.P."/>
            <person name="Onstott T.C."/>
        </authorList>
    </citation>
    <scope>NUCLEOTIDE SEQUENCE [LARGE SCALE GENOMIC DNA]</scope>
    <source>
        <strain evidence="13 14">MP104C</strain>
    </source>
</reference>
<dbReference type="PANTHER" id="PTHR21237:SF23">
    <property type="entry name" value="GRPE PROTEIN HOMOLOG, MITOCHONDRIAL"/>
    <property type="match status" value="1"/>
</dbReference>
<dbReference type="InterPro" id="IPR000740">
    <property type="entry name" value="GrpE"/>
</dbReference>
<gene>
    <name evidence="10" type="primary">grpE</name>
    <name evidence="13" type="ordered locus">Daud_2058</name>
</gene>
<dbReference type="GO" id="GO:0000774">
    <property type="term" value="F:adenyl-nucleotide exchange factor activity"/>
    <property type="evidence" value="ECO:0007669"/>
    <property type="project" value="InterPro"/>
</dbReference>
<dbReference type="Gene3D" id="2.30.22.10">
    <property type="entry name" value="Head domain of nucleotide exchange factor GrpE"/>
    <property type="match status" value="1"/>
</dbReference>
<dbReference type="SUPFAM" id="SSF58014">
    <property type="entry name" value="Coiled-coil domain of nucleotide exchange factor GrpE"/>
    <property type="match status" value="1"/>
</dbReference>
<dbReference type="STRING" id="477974.Daud_2058"/>
<dbReference type="OrthoDB" id="9812586at2"/>
<keyword evidence="4 10" id="KW-0963">Cytoplasm</keyword>
<reference evidence="14" key="1">
    <citation type="submission" date="2007-10" db="EMBL/GenBank/DDBJ databases">
        <title>Complete sequence of chromosome of Desulforudis audaxviator MP104C.</title>
        <authorList>
            <person name="Copeland A."/>
            <person name="Lucas S."/>
            <person name="Lapidus A."/>
            <person name="Barry K."/>
            <person name="Glavina del Rio T."/>
            <person name="Dalin E."/>
            <person name="Tice H."/>
            <person name="Bruce D."/>
            <person name="Pitluck S."/>
            <person name="Lowry S.R."/>
            <person name="Larimer F."/>
            <person name="Land M.L."/>
            <person name="Hauser L."/>
            <person name="Kyrpides N."/>
            <person name="Ivanova N.N."/>
            <person name="Richardson P."/>
        </authorList>
    </citation>
    <scope>NUCLEOTIDE SEQUENCE [LARGE SCALE GENOMIC DNA]</scope>
    <source>
        <strain evidence="14">MP104C</strain>
    </source>
</reference>
<dbReference type="Proteomes" id="UP000008544">
    <property type="component" value="Chromosome"/>
</dbReference>